<evidence type="ECO:0000256" key="4">
    <source>
        <dbReference type="ARBA" id="ARBA00022729"/>
    </source>
</evidence>
<evidence type="ECO:0000256" key="6">
    <source>
        <dbReference type="ARBA" id="ARBA00023186"/>
    </source>
</evidence>
<feature type="compositionally biased region" description="Basic and acidic residues" evidence="7">
    <location>
        <begin position="179"/>
        <end position="208"/>
    </location>
</feature>
<feature type="compositionally biased region" description="Acidic residues" evidence="7">
    <location>
        <begin position="51"/>
        <end position="65"/>
    </location>
</feature>
<keyword evidence="6" id="KW-0143">Chaperone</keyword>
<keyword evidence="4 8" id="KW-0732">Signal</keyword>
<feature type="region of interest" description="Disordered" evidence="7">
    <location>
        <begin position="48"/>
        <end position="86"/>
    </location>
</feature>
<keyword evidence="5" id="KW-0256">Endoplasmic reticulum</keyword>
<evidence type="ECO:0000256" key="8">
    <source>
        <dbReference type="SAM" id="SignalP"/>
    </source>
</evidence>
<dbReference type="Gene3D" id="3.30.70.260">
    <property type="match status" value="1"/>
</dbReference>
<evidence type="ECO:0000256" key="3">
    <source>
        <dbReference type="ARBA" id="ARBA00022687"/>
    </source>
</evidence>
<keyword evidence="3" id="KW-0879">Wnt signaling pathway</keyword>
<dbReference type="PANTHER" id="PTHR17600">
    <property type="entry name" value="MESODERM DEVELOPMENT CANDIDATE 2"/>
    <property type="match status" value="1"/>
</dbReference>
<evidence type="ECO:0000313" key="9">
    <source>
        <dbReference type="EMBL" id="KAK6184864.1"/>
    </source>
</evidence>
<feature type="chain" id="PRO_5042860305" description="LDLR chaperone MESD" evidence="8">
    <location>
        <begin position="19"/>
        <end position="208"/>
    </location>
</feature>
<dbReference type="PANTHER" id="PTHR17600:SF2">
    <property type="entry name" value="LRP CHAPERONE MESD"/>
    <property type="match status" value="1"/>
</dbReference>
<sequence length="208" mass="24252">MKAVTFLCFICFTYLLAAEENTDEKVEEKDKWKKKKLQDYTEADLERLYDQWEESDEDELEEDEKPEWKKEPPKIDMSQIDPTNPESMLKMSKKGKTLMMFATVSGDPTEKETEQITQLWQSSLFNANIETQRYIVGANRAIFMLKDGAKAWEIKDFLIQQDRCLEVTIDNQNYPGKGAKNENKTGKKDKSETKKGNKSPNDIKKEEL</sequence>
<dbReference type="FunFam" id="3.30.70.260:FF:000031">
    <property type="entry name" value="LDLR chaperone MESD"/>
    <property type="match status" value="1"/>
</dbReference>
<name>A0AAN8K5I7_PATCE</name>
<dbReference type="Pfam" id="PF10185">
    <property type="entry name" value="Mesd"/>
    <property type="match status" value="1"/>
</dbReference>
<evidence type="ECO:0000256" key="2">
    <source>
        <dbReference type="ARBA" id="ARBA00011068"/>
    </source>
</evidence>
<reference evidence="9 10" key="1">
    <citation type="submission" date="2024-01" db="EMBL/GenBank/DDBJ databases">
        <title>The genome of the rayed Mediterranean limpet Patella caerulea (Linnaeus, 1758).</title>
        <authorList>
            <person name="Anh-Thu Weber A."/>
            <person name="Halstead-Nussloch G."/>
        </authorList>
    </citation>
    <scope>NUCLEOTIDE SEQUENCE [LARGE SCALE GENOMIC DNA]</scope>
    <source>
        <strain evidence="9">AATW-2023a</strain>
        <tissue evidence="9">Whole specimen</tissue>
    </source>
</reference>
<proteinExistence type="inferred from homology"/>
<feature type="signal peptide" evidence="8">
    <location>
        <begin position="1"/>
        <end position="18"/>
    </location>
</feature>
<dbReference type="EMBL" id="JAZGQO010000006">
    <property type="protein sequence ID" value="KAK6184864.1"/>
    <property type="molecule type" value="Genomic_DNA"/>
</dbReference>
<evidence type="ECO:0000313" key="10">
    <source>
        <dbReference type="Proteomes" id="UP001347796"/>
    </source>
</evidence>
<comment type="subcellular location">
    <subcellularLocation>
        <location evidence="1">Endoplasmic reticulum</location>
    </subcellularLocation>
</comment>
<accession>A0AAN8K5I7</accession>
<comment type="caution">
    <text evidence="9">The sequence shown here is derived from an EMBL/GenBank/DDBJ whole genome shotgun (WGS) entry which is preliminary data.</text>
</comment>
<dbReference type="AlphaFoldDB" id="A0AAN8K5I7"/>
<comment type="similarity">
    <text evidence="2">Belongs to the MESD family.</text>
</comment>
<keyword evidence="10" id="KW-1185">Reference proteome</keyword>
<evidence type="ECO:0000256" key="1">
    <source>
        <dbReference type="ARBA" id="ARBA00004240"/>
    </source>
</evidence>
<evidence type="ECO:0008006" key="11">
    <source>
        <dbReference type="Google" id="ProtNLM"/>
    </source>
</evidence>
<organism evidence="9 10">
    <name type="scientific">Patella caerulea</name>
    <name type="common">Rayed Mediterranean limpet</name>
    <dbReference type="NCBI Taxonomy" id="87958"/>
    <lineage>
        <taxon>Eukaryota</taxon>
        <taxon>Metazoa</taxon>
        <taxon>Spiralia</taxon>
        <taxon>Lophotrochozoa</taxon>
        <taxon>Mollusca</taxon>
        <taxon>Gastropoda</taxon>
        <taxon>Patellogastropoda</taxon>
        <taxon>Patelloidea</taxon>
        <taxon>Patellidae</taxon>
        <taxon>Patella</taxon>
    </lineage>
</organism>
<evidence type="ECO:0000256" key="7">
    <source>
        <dbReference type="SAM" id="MobiDB-lite"/>
    </source>
</evidence>
<dbReference type="InterPro" id="IPR019330">
    <property type="entry name" value="MESD"/>
</dbReference>
<protein>
    <recommendedName>
        <fullName evidence="11">LDLR chaperone MESD</fullName>
    </recommendedName>
</protein>
<gene>
    <name evidence="9" type="ORF">SNE40_007230</name>
</gene>
<evidence type="ECO:0000256" key="5">
    <source>
        <dbReference type="ARBA" id="ARBA00022824"/>
    </source>
</evidence>
<dbReference type="GO" id="GO:0005783">
    <property type="term" value="C:endoplasmic reticulum"/>
    <property type="evidence" value="ECO:0007669"/>
    <property type="project" value="UniProtKB-SubCell"/>
</dbReference>
<dbReference type="Gene3D" id="6.10.250.640">
    <property type="match status" value="1"/>
</dbReference>
<dbReference type="Proteomes" id="UP001347796">
    <property type="component" value="Unassembled WGS sequence"/>
</dbReference>
<dbReference type="GO" id="GO:0006457">
    <property type="term" value="P:protein folding"/>
    <property type="evidence" value="ECO:0007669"/>
    <property type="project" value="InterPro"/>
</dbReference>
<dbReference type="GO" id="GO:0016055">
    <property type="term" value="P:Wnt signaling pathway"/>
    <property type="evidence" value="ECO:0007669"/>
    <property type="project" value="UniProtKB-KW"/>
</dbReference>
<feature type="region of interest" description="Disordered" evidence="7">
    <location>
        <begin position="171"/>
        <end position="208"/>
    </location>
</feature>